<dbReference type="PRINTS" id="PR00111">
    <property type="entry name" value="ABHYDROLASE"/>
</dbReference>
<evidence type="ECO:0000259" key="1">
    <source>
        <dbReference type="Pfam" id="PF12697"/>
    </source>
</evidence>
<dbReference type="EMBL" id="VXRY01000548">
    <property type="protein sequence ID" value="MXY35037.1"/>
    <property type="molecule type" value="Genomic_DNA"/>
</dbReference>
<name>A0A6B0Y4W4_9RHOB</name>
<comment type="caution">
    <text evidence="2">The sequence shown here is derived from an EMBL/GenBank/DDBJ whole genome shotgun (WGS) entry which is preliminary data.</text>
</comment>
<gene>
    <name evidence="2" type="ORF">F4Y60_13330</name>
</gene>
<dbReference type="InterPro" id="IPR050266">
    <property type="entry name" value="AB_hydrolase_sf"/>
</dbReference>
<sequence>FYLHMLEESDLNDVVLVGTSFGGWIAAEMASRSCERVGALVLANPFGIRISEDPTVRDIQDIYAMSQHEVAEAFYHDPEANRRDVTQLPDHTLVAIARSRETMALFGWKPYMHNPSLKRWLKRISVPTLMIWGENDDVMSVEYGRTYAGMIPGACFQLVAGAGHYPHVERPAEFVAAIQEFLSGNGDRKMST</sequence>
<dbReference type="Pfam" id="PF12697">
    <property type="entry name" value="Abhydrolase_6"/>
    <property type="match status" value="1"/>
</dbReference>
<organism evidence="2">
    <name type="scientific">Boseongicola sp. SB0664_bin_43</name>
    <dbReference type="NCBI Taxonomy" id="2604844"/>
    <lineage>
        <taxon>Bacteria</taxon>
        <taxon>Pseudomonadati</taxon>
        <taxon>Pseudomonadota</taxon>
        <taxon>Alphaproteobacteria</taxon>
        <taxon>Rhodobacterales</taxon>
        <taxon>Paracoccaceae</taxon>
        <taxon>Boseongicola</taxon>
    </lineage>
</organism>
<dbReference type="GO" id="GO:0016020">
    <property type="term" value="C:membrane"/>
    <property type="evidence" value="ECO:0007669"/>
    <property type="project" value="TreeGrafter"/>
</dbReference>
<dbReference type="GO" id="GO:0016787">
    <property type="term" value="F:hydrolase activity"/>
    <property type="evidence" value="ECO:0007669"/>
    <property type="project" value="UniProtKB-KW"/>
</dbReference>
<reference evidence="2" key="1">
    <citation type="submission" date="2019-09" db="EMBL/GenBank/DDBJ databases">
        <title>Characterisation of the sponge microbiome using genome-centric metagenomics.</title>
        <authorList>
            <person name="Engelberts J.P."/>
            <person name="Robbins S.J."/>
            <person name="De Goeij J.M."/>
            <person name="Aranda M."/>
            <person name="Bell S.C."/>
            <person name="Webster N.S."/>
        </authorList>
    </citation>
    <scope>NUCLEOTIDE SEQUENCE</scope>
    <source>
        <strain evidence="2">SB0664_bin_43</strain>
    </source>
</reference>
<dbReference type="PANTHER" id="PTHR43798:SF33">
    <property type="entry name" value="HYDROLASE, PUTATIVE (AFU_ORTHOLOGUE AFUA_2G14860)-RELATED"/>
    <property type="match status" value="1"/>
</dbReference>
<dbReference type="Gene3D" id="3.40.50.1820">
    <property type="entry name" value="alpha/beta hydrolase"/>
    <property type="match status" value="1"/>
</dbReference>
<protein>
    <submittedName>
        <fullName evidence="2">Alpha/beta hydrolase</fullName>
    </submittedName>
</protein>
<dbReference type="AlphaFoldDB" id="A0A6B0Y4W4"/>
<dbReference type="InterPro" id="IPR029058">
    <property type="entry name" value="AB_hydrolase_fold"/>
</dbReference>
<dbReference type="PANTHER" id="PTHR43798">
    <property type="entry name" value="MONOACYLGLYCEROL LIPASE"/>
    <property type="match status" value="1"/>
</dbReference>
<feature type="non-terminal residue" evidence="2">
    <location>
        <position position="1"/>
    </location>
</feature>
<keyword evidence="2" id="KW-0378">Hydrolase</keyword>
<proteinExistence type="predicted"/>
<feature type="domain" description="AB hydrolase-1" evidence="1">
    <location>
        <begin position="10"/>
        <end position="177"/>
    </location>
</feature>
<accession>A0A6B0Y4W4</accession>
<evidence type="ECO:0000313" key="2">
    <source>
        <dbReference type="EMBL" id="MXY35037.1"/>
    </source>
</evidence>
<dbReference type="InterPro" id="IPR000073">
    <property type="entry name" value="AB_hydrolase_1"/>
</dbReference>
<dbReference type="SUPFAM" id="SSF53474">
    <property type="entry name" value="alpha/beta-Hydrolases"/>
    <property type="match status" value="1"/>
</dbReference>